<dbReference type="AlphaFoldDB" id="A0A5K1JUW5"/>
<feature type="domain" description="RING-type" evidence="6">
    <location>
        <begin position="343"/>
        <end position="390"/>
    </location>
</feature>
<feature type="compositionally biased region" description="Basic and acidic residues" evidence="5">
    <location>
        <begin position="292"/>
        <end position="301"/>
    </location>
</feature>
<evidence type="ECO:0000256" key="5">
    <source>
        <dbReference type="SAM" id="MobiDB-lite"/>
    </source>
</evidence>
<organism evidence="7">
    <name type="scientific">Ganoderma boninense</name>
    <dbReference type="NCBI Taxonomy" id="34458"/>
    <lineage>
        <taxon>Eukaryota</taxon>
        <taxon>Fungi</taxon>
        <taxon>Dikarya</taxon>
        <taxon>Basidiomycota</taxon>
        <taxon>Agaricomycotina</taxon>
        <taxon>Agaricomycetes</taxon>
        <taxon>Polyporales</taxon>
        <taxon>Polyporaceae</taxon>
        <taxon>Ganoderma</taxon>
    </lineage>
</organism>
<feature type="region of interest" description="Disordered" evidence="5">
    <location>
        <begin position="247"/>
        <end position="305"/>
    </location>
</feature>
<dbReference type="InterPro" id="IPR001841">
    <property type="entry name" value="Znf_RING"/>
</dbReference>
<dbReference type="SMART" id="SM00184">
    <property type="entry name" value="RING"/>
    <property type="match status" value="1"/>
</dbReference>
<sequence>MSGHTEEHNAGVNKVLSGETTEYIVTHPGRSQYSREGGVDEIHKIPIFRKCLKIVTSDYGQAGLQYFEKLIGRIAGYTKSYSASSCVIITRPPEIVACFCLADAPGELFVIFDSHPRPGKHPNGAAFIFKNSARSTAEYLTDLLRYDERLLSDSTIQWQAQLLAHCSGDIFIARRHGFTSSQWAELALDASLELLRLQSHVRSLENDNENLSSDKQRLRVEVEDLEDQLLELDDEFEQLKARYEQLSKSYQHNTSSPSSSTARRLVPRSPLGTPSATIGTSARNTPSSRHPAAQDKQKHQSDLGTESTAALAIEMQLAFDEENRRLERERKHLKDIQPEFFDCNICFERHQDDFLARVVPCGHSYCRPCLRAYAVSKIMDHRFPIICPSCVADRDRPEHGELDDFAIQQLGLDEKQYQIFNEMQMDRFSTIIHCRKYVPPS</sequence>
<dbReference type="Gene3D" id="3.30.40.10">
    <property type="entry name" value="Zinc/RING finger domain, C3HC4 (zinc finger)"/>
    <property type="match status" value="1"/>
</dbReference>
<dbReference type="EC" id="3.6.5.-" evidence="7"/>
<dbReference type="SUPFAM" id="SSF57850">
    <property type="entry name" value="RING/U-box"/>
    <property type="match status" value="1"/>
</dbReference>
<feature type="compositionally biased region" description="Polar residues" evidence="5">
    <location>
        <begin position="247"/>
        <end position="262"/>
    </location>
</feature>
<dbReference type="PROSITE" id="PS00518">
    <property type="entry name" value="ZF_RING_1"/>
    <property type="match status" value="1"/>
</dbReference>
<dbReference type="CDD" id="cd14686">
    <property type="entry name" value="bZIP"/>
    <property type="match status" value="1"/>
</dbReference>
<evidence type="ECO:0000256" key="3">
    <source>
        <dbReference type="ARBA" id="ARBA00022833"/>
    </source>
</evidence>
<feature type="compositionally biased region" description="Polar residues" evidence="5">
    <location>
        <begin position="272"/>
        <end position="288"/>
    </location>
</feature>
<accession>A0A5K1JUW5</accession>
<keyword evidence="1" id="KW-0479">Metal-binding</keyword>
<dbReference type="GO" id="GO:0016787">
    <property type="term" value="F:hydrolase activity"/>
    <property type="evidence" value="ECO:0007669"/>
    <property type="project" value="UniProtKB-KW"/>
</dbReference>
<dbReference type="InterPro" id="IPR018957">
    <property type="entry name" value="Znf_C3HC4_RING-type"/>
</dbReference>
<evidence type="ECO:0000256" key="2">
    <source>
        <dbReference type="ARBA" id="ARBA00022771"/>
    </source>
</evidence>
<proteinExistence type="predicted"/>
<keyword evidence="2 4" id="KW-0863">Zinc-finger</keyword>
<evidence type="ECO:0000256" key="1">
    <source>
        <dbReference type="ARBA" id="ARBA00022723"/>
    </source>
</evidence>
<dbReference type="EMBL" id="LR724581">
    <property type="protein sequence ID" value="VWO95185.1"/>
    <property type="molecule type" value="Genomic_DNA"/>
</dbReference>
<dbReference type="InterPro" id="IPR017907">
    <property type="entry name" value="Znf_RING_CS"/>
</dbReference>
<dbReference type="Pfam" id="PF00097">
    <property type="entry name" value="zf-C3HC4"/>
    <property type="match status" value="1"/>
</dbReference>
<reference evidence="7" key="1">
    <citation type="submission" date="2019-10" db="EMBL/GenBank/DDBJ databases">
        <authorList>
            <person name="Nor Muhammad N."/>
        </authorList>
    </citation>
    <scope>NUCLEOTIDE SEQUENCE</scope>
</reference>
<evidence type="ECO:0000256" key="4">
    <source>
        <dbReference type="PROSITE-ProRule" id="PRU00175"/>
    </source>
</evidence>
<gene>
    <name evidence="7" type="primary">Q9C0L9</name>
</gene>
<keyword evidence="7" id="KW-0378">Hydrolase</keyword>
<dbReference type="InterPro" id="IPR013083">
    <property type="entry name" value="Znf_RING/FYVE/PHD"/>
</dbReference>
<evidence type="ECO:0000259" key="6">
    <source>
        <dbReference type="PROSITE" id="PS50089"/>
    </source>
</evidence>
<evidence type="ECO:0000313" key="7">
    <source>
        <dbReference type="EMBL" id="VWO95185.1"/>
    </source>
</evidence>
<keyword evidence="3" id="KW-0862">Zinc</keyword>
<dbReference type="PROSITE" id="PS50089">
    <property type="entry name" value="ZF_RING_2"/>
    <property type="match status" value="1"/>
</dbReference>
<protein>
    <submittedName>
        <fullName evidence="7">Protein SEY1 (EC)</fullName>
        <ecNumber evidence="7">3.6.5.-</ecNumber>
    </submittedName>
</protein>
<name>A0A5K1JUW5_9APHY</name>
<dbReference type="GO" id="GO:0008270">
    <property type="term" value="F:zinc ion binding"/>
    <property type="evidence" value="ECO:0007669"/>
    <property type="project" value="UniProtKB-KW"/>
</dbReference>